<dbReference type="Proteomes" id="UP000678499">
    <property type="component" value="Unassembled WGS sequence"/>
</dbReference>
<evidence type="ECO:0000313" key="8">
    <source>
        <dbReference type="Proteomes" id="UP000678499"/>
    </source>
</evidence>
<feature type="repeat" description="WD" evidence="3">
    <location>
        <begin position="1768"/>
        <end position="1809"/>
    </location>
</feature>
<dbReference type="InterPro" id="IPR036322">
    <property type="entry name" value="WD40_repeat_dom_sf"/>
</dbReference>
<evidence type="ECO:0000256" key="5">
    <source>
        <dbReference type="SAM" id="MobiDB-lite"/>
    </source>
</evidence>
<feature type="domain" description="TROVE" evidence="6">
    <location>
        <begin position="184"/>
        <end position="638"/>
    </location>
</feature>
<evidence type="ECO:0000256" key="2">
    <source>
        <dbReference type="ARBA" id="ARBA00022737"/>
    </source>
</evidence>
<keyword evidence="8" id="KW-1185">Reference proteome</keyword>
<dbReference type="InterPro" id="IPR019775">
    <property type="entry name" value="WD40_repeat_CS"/>
</dbReference>
<dbReference type="CDD" id="cd00200">
    <property type="entry name" value="WD40"/>
    <property type="match status" value="1"/>
</dbReference>
<dbReference type="PANTHER" id="PTHR44791:SF1">
    <property type="entry name" value="TELOMERASE PROTEIN COMPONENT 1"/>
    <property type="match status" value="1"/>
</dbReference>
<feature type="repeat" description="WD" evidence="3">
    <location>
        <begin position="1901"/>
        <end position="1935"/>
    </location>
</feature>
<feature type="region of interest" description="Disordered" evidence="5">
    <location>
        <begin position="342"/>
        <end position="366"/>
    </location>
</feature>
<dbReference type="InterPro" id="IPR001680">
    <property type="entry name" value="WD40_rpt"/>
</dbReference>
<dbReference type="InterPro" id="IPR036465">
    <property type="entry name" value="vWFA_dom_sf"/>
</dbReference>
<evidence type="ECO:0000313" key="7">
    <source>
        <dbReference type="EMBL" id="CAD7276620.1"/>
    </source>
</evidence>
<dbReference type="Gene3D" id="3.40.50.300">
    <property type="entry name" value="P-loop containing nucleotide triphosphate hydrolases"/>
    <property type="match status" value="1"/>
</dbReference>
<dbReference type="GO" id="GO:0003720">
    <property type="term" value="F:telomerase activity"/>
    <property type="evidence" value="ECO:0007669"/>
    <property type="project" value="TreeGrafter"/>
</dbReference>
<keyword evidence="4" id="KW-0175">Coiled coil</keyword>
<sequence length="2766" mass="306453">MSLFLSGDLNPRMDAWCSNKLLSQANDTRCDVIPETKETPSSSFTPNLLDTTNWILGTGPSSSIQNQSLFSSSLLDNKLLRTSKLFSSVDAEVKPLTEGLFNENPDIFRSQPLTENTSSFFSGGGKLSNLKLHTETLYEERSKPTEVSLKRPLLPVRVERDTEGVKCPRYEINVNVPESPEDFPEDLFGETAQDVGEEKRHERLVKSQFLNAVTGSLIHSPDFKSKSDEFRSLLVSLAEKVAEIDPEFILKAALHARQDLYIRTTANFLLAYASYDSRCREFTKRYFKLCVVTPADWIDVAEMYQAFGDKSINFGSLPSTLRRALTVKFADFDVHQLSKYKSAGGKKRPKGKVVAQDLPNDGEKKSATALEDSMKKLEMNPTTMRQFGIKSKDVPEVVPEKDDDLDDLERRTFTIKQLIRFLHISVPAEIVMSLVGKKYPSNEVEFFKSKLPGSFDSSRAGKRMKLPTAETWETQIASKGNKAQTWQDLIDRKKLPFIATLRNIRNLILAGISKEHHAAVIRTLSSEIPVTRSKLPAFRFFTAFNILDELKKKLQEAEAKNREAENDAASGVNRKPCKRLSKSKQSVLRDEWWKKKQKRLATKARNMRYNLDLIEQYRKALNKAVVIATRNNIPPIAGKTWIFVDATKKMHVTPCQTARGLGKPRTLLEVGLLLGLMALSVGEDAKLFAGFGDQIEPKELKKAPGSVLDSLPLLLAECSTGRGIKSYSETFMDQATVRRVLASREKIDTFIVLTSNNGLSVNMEAFLDQYRAFVNPDFLYVSVNLAAEKTSLDAELSSSSACEKNVMISGFNEHLLRFAAERSGIKRIEHVDKIDRRFNLPARVNSRLMLTNFQSKAHLNDSSSLNRVWKTVQVFISSPFRDMHGERDLLGRYVFPILREKARQLRINLVEVDLRWGVPEDEENSIEKSLEMSLEAVAHSDIFIGILGERYGRVVENYEGISSREEFAWLERVPPGKSVTDLEMEFAVLADETRDKFKEKAFFFFRDPDSLSSVPENMKRDFLAESEESRLKLALLKSRIKASGAEVCDAYPAFFGGCVDGKPIMANLNEFAERVADQVWHSVTKMANSEEIEETKCSFSRFSLEKEFFGRQVALNEAKNAVTKISEKGGLYLITGKQGIGKTAFMRELRNQLKMQSTKTISISCFVDELNVTEQTVIDSSTIIKNLFDSITNDISLRESLVIEDGDEEVDPGTLLKTESREEYMKNFPVLLKSLVKDRDKSAVIFVDGFSDSQMADFWECVSFSGIPEGLALIVSQQEASSNGASDHSPKHRATDVIASKAKRVWTLGPLLVNERMDIVKNLLSRYGKALDDSSSAPKLRMLVSKRDAGNPLYLKLAVEEIRIFGLFEKLDEKIRKLGVSLELLFEEILRRLESEFGRDLVERIMQLILISRSGLQEQEIMDVFALSLTSDFDVRRSFVSGIPEIYAHAEGLLGLDGFGLVSRLLRSVKHWLVSPVGAGTVYLFPHRVLRDVASSRYLAVGSKGSTFVTNLHGILASYHSCKCWDEESDDISSKSTPRDLISLPYHFCHAGRFEVLGNKFLCNLRFIELKASLGLAETLLEDFKLVSKTVDVHLKCADKEAQKSHSILFESADFKEYHAFVRRHLHILASTPALVLQCALNERKESLVRKEAEERMAVEEGRIALVEWQNRPEFASDPCLAVVSGIVNKRLTVCCVSTDSNILAVAAEDAVIRLFCLETRREMKTFVGHSAAVHSLCFLGDEKLVSGSENGEICVWDVGRGLRLSSTKGHLTRVTGIAVNPDLFSYVSVGWDGKIKIWNTGDNRELSSVTQPKPVTCVSHHPTRNVIVTGGWDSLIRIWDTVKLHRIAILRGHTGSVRSIALSADGLTLASGSVDGTVRVWSSSLGMEVGVFPALGAGAVNSVAFTRDGMTVVSGGDDGRIFVWPTNSSSLKKCYSLPPSDEISCMHLQETTLNALAVGFRDGRLKMFNLSKPGRSYVTEAVVGQTRVIQVLCLFGGRLCAAFADGSNLLTFLRDDGKMFNKKIGSPNVNALSSHGSLVLAGYHDGTVWIFDAKSILDTGEIKAVSALSQVTGPVVSIAVNKLGTCLASASGVNSRVCVWKSAEILQPESDFGAPVEVGYWHSDSVTCVAWGCALGKDYLVTGSADATVAVYSSEKAKLLSHMRNGHENAVTSVQAEGIYVVSCSSDGVTILWAITGAKLATFTTTAYSIPAFRVNFAQKCEEDKTLSWADEVEAEEQEKQNSGRKDRKQILGDLEIEDALLVVADARNINVLQLFQGKEEATFVGHSGPLSSLSSFGSGGKFVTCGNDKTCRIWDTAAIRKSNDDVQNSETTDSAHVLRSPHKAAVSMIVILDSLRIAVTGDLNGVLVVWNMIKANGNWEPVQVDNSHNLAVSCACELRGVASKRLVTGSLGGDLFAWSAVMLRGQEKVLKKVAVPSWPKASAAVRGVVFESERKLLLVTTSNPPQVVLFTVENAITLRGRVSIECGLDINPLKLFVCGIQAVTQAGTTTEKALICDSACVRELEWKKGVIKKRDGKKDVVEAHYKMKFGATYGVKATNWLPCVFLAGLGDPNHALIACTDGCLRQAVLRDGAMHDLDGAETLWDVKKLHSSPINAMLPVKLSDPNDCFLITTANEQCIKIWKGWNVRDMQQVGKFECAFNLSSAKILRQNGRMANIIAGDTCGELHRFSVRFPRCVLGVAVSNVVTPFDRRGDDFEDAGGEEIEIEETLEIETSEQEESEEMEVCATVDEPEEVDICLASLLE</sequence>
<dbReference type="PROSITE" id="PS50082">
    <property type="entry name" value="WD_REPEATS_2"/>
    <property type="match status" value="6"/>
</dbReference>
<dbReference type="PANTHER" id="PTHR44791">
    <property type="entry name" value="TELOMERASE PROTEIN COMPONENT 1 TEP1"/>
    <property type="match status" value="1"/>
</dbReference>
<dbReference type="OrthoDB" id="6382225at2759"/>
<dbReference type="InterPro" id="IPR027417">
    <property type="entry name" value="P-loop_NTPase"/>
</dbReference>
<dbReference type="SMART" id="SM00320">
    <property type="entry name" value="WD40"/>
    <property type="match status" value="15"/>
</dbReference>
<dbReference type="Gene3D" id="1.25.40.370">
    <property type="match status" value="1"/>
</dbReference>
<dbReference type="SUPFAM" id="SSF140864">
    <property type="entry name" value="TROVE domain-like"/>
    <property type="match status" value="1"/>
</dbReference>
<evidence type="ECO:0000256" key="3">
    <source>
        <dbReference type="PROSITE-ProRule" id="PRU00221"/>
    </source>
</evidence>
<proteinExistence type="predicted"/>
<dbReference type="InterPro" id="IPR025139">
    <property type="entry name" value="DUF4062"/>
</dbReference>
<dbReference type="InterPro" id="IPR011047">
    <property type="entry name" value="Quinoprotein_ADH-like_sf"/>
</dbReference>
<dbReference type="EMBL" id="CAJPEX010000666">
    <property type="protein sequence ID" value="CAG0916772.1"/>
    <property type="molecule type" value="Genomic_DNA"/>
</dbReference>
<dbReference type="Pfam" id="PF00400">
    <property type="entry name" value="WD40"/>
    <property type="match status" value="7"/>
</dbReference>
<feature type="repeat" description="WD" evidence="3">
    <location>
        <begin position="1727"/>
        <end position="1767"/>
    </location>
</feature>
<name>A0A7R9GBQ5_9CRUS</name>
<feature type="repeat" description="WD" evidence="3">
    <location>
        <begin position="1851"/>
        <end position="1883"/>
    </location>
</feature>
<dbReference type="InterPro" id="IPR052652">
    <property type="entry name" value="Telomerase_Complex_Comp"/>
</dbReference>
<protein>
    <recommendedName>
        <fullName evidence="6">TROVE domain-containing protein</fullName>
    </recommendedName>
</protein>
<dbReference type="SUPFAM" id="SSF52540">
    <property type="entry name" value="P-loop containing nucleoside triphosphate hydrolases"/>
    <property type="match status" value="1"/>
</dbReference>
<dbReference type="PROSITE" id="PS50988">
    <property type="entry name" value="TROVE"/>
    <property type="match status" value="1"/>
</dbReference>
<evidence type="ECO:0000259" key="6">
    <source>
        <dbReference type="PROSITE" id="PS50988"/>
    </source>
</evidence>
<dbReference type="InterPro" id="IPR015943">
    <property type="entry name" value="WD40/YVTN_repeat-like_dom_sf"/>
</dbReference>
<dbReference type="GO" id="GO:0000722">
    <property type="term" value="P:telomere maintenance via recombination"/>
    <property type="evidence" value="ECO:0007669"/>
    <property type="project" value="TreeGrafter"/>
</dbReference>
<evidence type="ECO:0000256" key="1">
    <source>
        <dbReference type="ARBA" id="ARBA00022574"/>
    </source>
</evidence>
<keyword evidence="1 3" id="KW-0853">WD repeat</keyword>
<dbReference type="PRINTS" id="PR00320">
    <property type="entry name" value="GPROTEINBRPT"/>
</dbReference>
<dbReference type="EMBL" id="OA882703">
    <property type="protein sequence ID" value="CAD7276620.1"/>
    <property type="molecule type" value="Genomic_DNA"/>
</dbReference>
<dbReference type="Gene3D" id="2.130.10.10">
    <property type="entry name" value="YVTN repeat-like/Quinoprotein amine dehydrogenase"/>
    <property type="match status" value="4"/>
</dbReference>
<dbReference type="InterPro" id="IPR037214">
    <property type="entry name" value="TROVE_dom_sf"/>
</dbReference>
<feature type="repeat" description="WD" evidence="3">
    <location>
        <begin position="2285"/>
        <end position="2317"/>
    </location>
</feature>
<dbReference type="PROSITE" id="PS00678">
    <property type="entry name" value="WD_REPEATS_1"/>
    <property type="match status" value="1"/>
</dbReference>
<keyword evidence="2" id="KW-0677">Repeat</keyword>
<organism evidence="7">
    <name type="scientific">Notodromas monacha</name>
    <dbReference type="NCBI Taxonomy" id="399045"/>
    <lineage>
        <taxon>Eukaryota</taxon>
        <taxon>Metazoa</taxon>
        <taxon>Ecdysozoa</taxon>
        <taxon>Arthropoda</taxon>
        <taxon>Crustacea</taxon>
        <taxon>Oligostraca</taxon>
        <taxon>Ostracoda</taxon>
        <taxon>Podocopa</taxon>
        <taxon>Podocopida</taxon>
        <taxon>Cypridocopina</taxon>
        <taxon>Cypridoidea</taxon>
        <taxon>Cyprididae</taxon>
        <taxon>Notodromas</taxon>
    </lineage>
</organism>
<dbReference type="Pfam" id="PF05731">
    <property type="entry name" value="TROVE"/>
    <property type="match status" value="1"/>
</dbReference>
<dbReference type="InterPro" id="IPR020472">
    <property type="entry name" value="WD40_PAC1"/>
</dbReference>
<gene>
    <name evidence="7" type="ORF">NMOB1V02_LOCUS4375</name>
</gene>
<evidence type="ECO:0000256" key="4">
    <source>
        <dbReference type="SAM" id="Coils"/>
    </source>
</evidence>
<feature type="repeat" description="WD" evidence="3">
    <location>
        <begin position="1809"/>
        <end position="1841"/>
    </location>
</feature>
<accession>A0A7R9GBQ5</accession>
<dbReference type="Gene3D" id="3.40.50.410">
    <property type="entry name" value="von Willebrand factor, type A domain"/>
    <property type="match status" value="1"/>
</dbReference>
<feature type="coiled-coil region" evidence="4">
    <location>
        <begin position="547"/>
        <end position="574"/>
    </location>
</feature>
<dbReference type="GO" id="GO:0005697">
    <property type="term" value="C:telomerase holoenzyme complex"/>
    <property type="evidence" value="ECO:0007669"/>
    <property type="project" value="TreeGrafter"/>
</dbReference>
<reference evidence="7" key="1">
    <citation type="submission" date="2020-11" db="EMBL/GenBank/DDBJ databases">
        <authorList>
            <person name="Tran Van P."/>
        </authorList>
    </citation>
    <scope>NUCLEOTIDE SEQUENCE</scope>
</reference>
<dbReference type="Pfam" id="PF13271">
    <property type="entry name" value="DUF4062"/>
    <property type="match status" value="1"/>
</dbReference>
<dbReference type="SUPFAM" id="SSF50978">
    <property type="entry name" value="WD40 repeat-like"/>
    <property type="match status" value="2"/>
</dbReference>
<dbReference type="GO" id="GO:0070034">
    <property type="term" value="F:telomerase RNA binding"/>
    <property type="evidence" value="ECO:0007669"/>
    <property type="project" value="TreeGrafter"/>
</dbReference>
<dbReference type="InterPro" id="IPR008858">
    <property type="entry name" value="TROVE_dom"/>
</dbReference>
<dbReference type="PROSITE" id="PS50294">
    <property type="entry name" value="WD_REPEATS_REGION"/>
    <property type="match status" value="5"/>
</dbReference>
<dbReference type="SUPFAM" id="SSF50998">
    <property type="entry name" value="Quinoprotein alcohol dehydrogenase-like"/>
    <property type="match status" value="1"/>
</dbReference>